<protein>
    <recommendedName>
        <fullName evidence="2">histidine kinase</fullName>
        <ecNumber evidence="2">2.7.13.3</ecNumber>
    </recommendedName>
</protein>
<feature type="domain" description="Histidine kinase/HSP90-like ATPase" evidence="11">
    <location>
        <begin position="322"/>
        <end position="493"/>
    </location>
</feature>
<dbReference type="RefSeq" id="WP_345555487.1">
    <property type="nucleotide sequence ID" value="NZ_BAABIK010000003.1"/>
</dbReference>
<evidence type="ECO:0000256" key="7">
    <source>
        <dbReference type="ARBA" id="ARBA00022840"/>
    </source>
</evidence>
<evidence type="ECO:0000256" key="9">
    <source>
        <dbReference type="SAM" id="MobiDB-lite"/>
    </source>
</evidence>
<keyword evidence="10" id="KW-0472">Membrane</keyword>
<dbReference type="Pfam" id="PF07730">
    <property type="entry name" value="HisKA_3"/>
    <property type="match status" value="1"/>
</dbReference>
<dbReference type="SMART" id="SM00387">
    <property type="entry name" value="HATPase_c"/>
    <property type="match status" value="1"/>
</dbReference>
<keyword evidence="4" id="KW-0808">Transferase</keyword>
<comment type="catalytic activity">
    <reaction evidence="1">
        <text>ATP + protein L-histidine = ADP + protein N-phospho-L-histidine.</text>
        <dbReference type="EC" id="2.7.13.3"/>
    </reaction>
</comment>
<feature type="transmembrane region" description="Helical" evidence="10">
    <location>
        <begin position="104"/>
        <end position="129"/>
    </location>
</feature>
<comment type="caution">
    <text evidence="12">The sequence shown here is derived from an EMBL/GenBank/DDBJ whole genome shotgun (WGS) entry which is preliminary data.</text>
</comment>
<dbReference type="Pfam" id="PF13796">
    <property type="entry name" value="Sensor"/>
    <property type="match status" value="1"/>
</dbReference>
<feature type="compositionally biased region" description="Low complexity" evidence="9">
    <location>
        <begin position="430"/>
        <end position="452"/>
    </location>
</feature>
<keyword evidence="10" id="KW-0812">Transmembrane</keyword>
<evidence type="ECO:0000256" key="6">
    <source>
        <dbReference type="ARBA" id="ARBA00022777"/>
    </source>
</evidence>
<dbReference type="Proteomes" id="UP001499993">
    <property type="component" value="Unassembled WGS sequence"/>
</dbReference>
<dbReference type="InterPro" id="IPR036890">
    <property type="entry name" value="HATPase_C_sf"/>
</dbReference>
<feature type="region of interest" description="Disordered" evidence="9">
    <location>
        <begin position="472"/>
        <end position="493"/>
    </location>
</feature>
<dbReference type="InterPro" id="IPR050482">
    <property type="entry name" value="Sensor_HK_TwoCompSys"/>
</dbReference>
<feature type="compositionally biased region" description="Low complexity" evidence="9">
    <location>
        <begin position="385"/>
        <end position="394"/>
    </location>
</feature>
<feature type="transmembrane region" description="Helical" evidence="10">
    <location>
        <begin position="12"/>
        <end position="33"/>
    </location>
</feature>
<evidence type="ECO:0000313" key="13">
    <source>
        <dbReference type="Proteomes" id="UP001499993"/>
    </source>
</evidence>
<accession>A0ABP9G6G2</accession>
<keyword evidence="3" id="KW-0597">Phosphoprotein</keyword>
<keyword evidence="5" id="KW-0547">Nucleotide-binding</keyword>
<dbReference type="Gene3D" id="3.30.565.10">
    <property type="entry name" value="Histidine kinase-like ATPase, C-terminal domain"/>
    <property type="match status" value="1"/>
</dbReference>
<evidence type="ECO:0000256" key="1">
    <source>
        <dbReference type="ARBA" id="ARBA00000085"/>
    </source>
</evidence>
<keyword evidence="8" id="KW-0902">Two-component regulatory system</keyword>
<feature type="region of interest" description="Disordered" evidence="9">
    <location>
        <begin position="385"/>
        <end position="459"/>
    </location>
</feature>
<feature type="transmembrane region" description="Helical" evidence="10">
    <location>
        <begin position="149"/>
        <end position="173"/>
    </location>
</feature>
<keyword evidence="10" id="KW-1133">Transmembrane helix</keyword>
<evidence type="ECO:0000313" key="12">
    <source>
        <dbReference type="EMBL" id="GAA4930443.1"/>
    </source>
</evidence>
<dbReference type="EC" id="2.7.13.3" evidence="2"/>
<dbReference type="PANTHER" id="PTHR24421">
    <property type="entry name" value="NITRATE/NITRITE SENSOR PROTEIN NARX-RELATED"/>
    <property type="match status" value="1"/>
</dbReference>
<evidence type="ECO:0000256" key="4">
    <source>
        <dbReference type="ARBA" id="ARBA00022679"/>
    </source>
</evidence>
<dbReference type="SUPFAM" id="SSF55874">
    <property type="entry name" value="ATPase domain of HSP90 chaperone/DNA topoisomerase II/histidine kinase"/>
    <property type="match status" value="1"/>
</dbReference>
<dbReference type="PANTHER" id="PTHR24421:SF10">
    <property type="entry name" value="NITRATE_NITRITE SENSOR PROTEIN NARQ"/>
    <property type="match status" value="1"/>
</dbReference>
<name>A0ABP9G6G2_9ACTN</name>
<sequence length="493" mass="50430">MNIERLLGSGRATLYLLASFPTGIAALVMLPLLLLGTVLVPLGVGVFLLLPLLSAVRQWAEWEHRRSLHRLGLTPLPAAPPSDAPRQLRALAGEPATRRALRGLLVHALLGPFAGVVGVMASLGVPATLLEMAVWWGAPEPPTFLWFEATGWTSVLLGGVAEVLVYAALFLWGTQVIAGGYARLMDRLLSPSPAEIEAARLSQRVEELSHTRAEALKAHGDELRRIERDLHDGTQARLVELAMRVGVAEQMLSKDPDRAAELLGQIRGRAEEAMTELRDVIRTMYPPILADRGLDGAVSALGARCAVPTRVEMGELGVVPASVQAAAYFVVAEALTNAAKHARASAAAVRVDRVGATLIVEVSDDGVGGAEDALLAAGAGGVDGDAGSAEGAVAPDGAVTSDGAMDTDAAMDTDGVDGSRDGGAGGGPTGAAVSGDGAPGAAVARGGATRAGASGGTGLSGIRRRVAALDGTTSVTSPAGGPTRITVELPCES</sequence>
<organism evidence="12 13">
    <name type="scientific">Streptomonospora halophila</name>
    <dbReference type="NCBI Taxonomy" id="427369"/>
    <lineage>
        <taxon>Bacteria</taxon>
        <taxon>Bacillati</taxon>
        <taxon>Actinomycetota</taxon>
        <taxon>Actinomycetes</taxon>
        <taxon>Streptosporangiales</taxon>
        <taxon>Nocardiopsidaceae</taxon>
        <taxon>Streptomonospora</taxon>
    </lineage>
</organism>
<dbReference type="InterPro" id="IPR003594">
    <property type="entry name" value="HATPase_dom"/>
</dbReference>
<keyword evidence="7" id="KW-0067">ATP-binding</keyword>
<gene>
    <name evidence="12" type="ORF">GCM10023224_07670</name>
</gene>
<dbReference type="InterPro" id="IPR025828">
    <property type="entry name" value="Put_sensor_dom"/>
</dbReference>
<proteinExistence type="predicted"/>
<evidence type="ECO:0000259" key="11">
    <source>
        <dbReference type="SMART" id="SM00387"/>
    </source>
</evidence>
<feature type="transmembrane region" description="Helical" evidence="10">
    <location>
        <begin position="39"/>
        <end position="60"/>
    </location>
</feature>
<dbReference type="Gene3D" id="1.20.5.1930">
    <property type="match status" value="1"/>
</dbReference>
<dbReference type="EMBL" id="BAABIK010000003">
    <property type="protein sequence ID" value="GAA4930443.1"/>
    <property type="molecule type" value="Genomic_DNA"/>
</dbReference>
<evidence type="ECO:0000256" key="10">
    <source>
        <dbReference type="SAM" id="Phobius"/>
    </source>
</evidence>
<keyword evidence="6" id="KW-0418">Kinase</keyword>
<evidence type="ECO:0000256" key="2">
    <source>
        <dbReference type="ARBA" id="ARBA00012438"/>
    </source>
</evidence>
<reference evidence="13" key="1">
    <citation type="journal article" date="2019" name="Int. J. Syst. Evol. Microbiol.">
        <title>The Global Catalogue of Microorganisms (GCM) 10K type strain sequencing project: providing services to taxonomists for standard genome sequencing and annotation.</title>
        <authorList>
            <consortium name="The Broad Institute Genomics Platform"/>
            <consortium name="The Broad Institute Genome Sequencing Center for Infectious Disease"/>
            <person name="Wu L."/>
            <person name="Ma J."/>
        </authorList>
    </citation>
    <scope>NUCLEOTIDE SEQUENCE [LARGE SCALE GENOMIC DNA]</scope>
    <source>
        <strain evidence="13">JCM 18123</strain>
    </source>
</reference>
<dbReference type="InterPro" id="IPR011712">
    <property type="entry name" value="Sig_transdc_His_kin_sub3_dim/P"/>
</dbReference>
<evidence type="ECO:0000256" key="8">
    <source>
        <dbReference type="ARBA" id="ARBA00023012"/>
    </source>
</evidence>
<keyword evidence="13" id="KW-1185">Reference proteome</keyword>
<evidence type="ECO:0000256" key="5">
    <source>
        <dbReference type="ARBA" id="ARBA00022741"/>
    </source>
</evidence>
<evidence type="ECO:0000256" key="3">
    <source>
        <dbReference type="ARBA" id="ARBA00022553"/>
    </source>
</evidence>